<dbReference type="AlphaFoldDB" id="A0A212M1A4"/>
<comment type="similarity">
    <text evidence="1">Belongs to the CcmF/CycK/Ccl1/NrfE/CcsA family.</text>
</comment>
<feature type="transmembrane region" description="Helical" evidence="3">
    <location>
        <begin position="267"/>
        <end position="284"/>
    </location>
</feature>
<protein>
    <submittedName>
        <fullName evidence="6">Cytochrome c-type biogenesis protein CycK</fullName>
    </submittedName>
</protein>
<evidence type="ECO:0000313" key="6">
    <source>
        <dbReference type="EMBL" id="SCM83500.1"/>
    </source>
</evidence>
<feature type="domain" description="Cytochrome c-type biogenesis protein CcmF C-terminal" evidence="5">
    <location>
        <begin position="314"/>
        <end position="521"/>
    </location>
</feature>
<feature type="transmembrane region" description="Helical" evidence="3">
    <location>
        <begin position="695"/>
        <end position="716"/>
    </location>
</feature>
<dbReference type="EMBL" id="FMJE01000007">
    <property type="protein sequence ID" value="SCM83500.1"/>
    <property type="molecule type" value="Genomic_DNA"/>
</dbReference>
<evidence type="ECO:0000259" key="4">
    <source>
        <dbReference type="Pfam" id="PF01578"/>
    </source>
</evidence>
<feature type="transmembrane region" description="Helical" evidence="3">
    <location>
        <begin position="122"/>
        <end position="145"/>
    </location>
</feature>
<dbReference type="RefSeq" id="WP_288185911.1">
    <property type="nucleotide sequence ID" value="NZ_LT608335.1"/>
</dbReference>
<feature type="transmembrane region" description="Helical" evidence="3">
    <location>
        <begin position="418"/>
        <end position="435"/>
    </location>
</feature>
<sequence length="732" mass="77661">MIGYGAIVLALLVTMTAAVCSGAAGMVRKAGRQSWEQNGRVCYQISAGLIGIAAVYLLYLILGNRFEYAYVFGYTSRDLPLAYKFSAFWAGQEGSFLLWLVFHAVFGLLLTRKPAAPAGTMAVYSLLQAVLLIMLLVKSPFMMLAEPRLDGAGLNPLLQDPWMVIHPPVLFLGYAALAVPFAYAIDGMLTGKHQEWLRPAAPWALFALSTLGAGMFIGGFWAYKVLGWGGYWAWDPVENSSLVPWLAAGALVHLLFLAKVRPGAVKAVYAGVICSFSLVLYGTFLTRSGILSDFSTHSFADEGVGGLLGLTVLVVAFLAFALYIAKLPGMPSGELYPGLASREFTLALTALLLAFFGILVFVGMSTPLVTMAFGSPKSVGSAFYNNAALPLAVAMAAALTAGPLLGWGRTQTGSRKQYIWLALFFLGGLLLAGSLTLYRPLIMLTVGLACAATAANVYGAYTRKISVAAGFSHIGVTVMLVGIMASGAGSQSAVVTLIQGQSQTILGERVIFAGTEPAAGGAGFHHTFHAGLDKTEVRSLTKLNSQGAPAAREPGIYRTLLADMYIAPIPQEDADHGPELTLVKGQPFTQEGVDLTFIKFNMAGMDGSGDVRVQAIIEVAAGGQTQEVRPELTNRNGYIVGSTVKALDRYVLHITGLKPGEGKVTVEFKDEKAAPHTVELEKLEAEISRKPLINLVWLGAALITAGAGWAAFNALAGYNRQVNRGQGPAART</sequence>
<dbReference type="GO" id="GO:0015232">
    <property type="term" value="F:heme transmembrane transporter activity"/>
    <property type="evidence" value="ECO:0007669"/>
    <property type="project" value="InterPro"/>
</dbReference>
<feature type="transmembrane region" description="Helical" evidence="3">
    <location>
        <begin position="387"/>
        <end position="406"/>
    </location>
</feature>
<reference evidence="6" key="1">
    <citation type="submission" date="2016-08" db="EMBL/GenBank/DDBJ databases">
        <authorList>
            <person name="Seilhamer J.J."/>
        </authorList>
    </citation>
    <scope>NUCLEOTIDE SEQUENCE</scope>
    <source>
        <strain evidence="6">86</strain>
    </source>
</reference>
<evidence type="ECO:0000259" key="5">
    <source>
        <dbReference type="Pfam" id="PF16327"/>
    </source>
</evidence>
<evidence type="ECO:0000256" key="1">
    <source>
        <dbReference type="ARBA" id="ARBA00009186"/>
    </source>
</evidence>
<accession>A0A212M1A4</accession>
<organism evidence="6">
    <name type="scientific">uncultured Sporomusa sp</name>
    <dbReference type="NCBI Taxonomy" id="307249"/>
    <lineage>
        <taxon>Bacteria</taxon>
        <taxon>Bacillati</taxon>
        <taxon>Bacillota</taxon>
        <taxon>Negativicutes</taxon>
        <taxon>Selenomonadales</taxon>
        <taxon>Sporomusaceae</taxon>
        <taxon>Sporomusa</taxon>
        <taxon>environmental samples</taxon>
    </lineage>
</organism>
<gene>
    <name evidence="6" type="primary">cycK</name>
    <name evidence="6" type="ORF">KL86SPO_70358</name>
</gene>
<name>A0A212M1A4_9FIRM</name>
<feature type="transmembrane region" description="Helical" evidence="3">
    <location>
        <begin position="346"/>
        <end position="367"/>
    </location>
</feature>
<feature type="transmembrane region" description="Helical" evidence="3">
    <location>
        <begin position="468"/>
        <end position="489"/>
    </location>
</feature>
<keyword evidence="3" id="KW-0472">Membrane</keyword>
<dbReference type="InterPro" id="IPR002541">
    <property type="entry name" value="Cyt_c_assembly"/>
</dbReference>
<keyword evidence="3" id="KW-0812">Transmembrane</keyword>
<feature type="domain" description="Cytochrome c assembly protein" evidence="4">
    <location>
        <begin position="89"/>
        <end position="288"/>
    </location>
</feature>
<feature type="transmembrane region" description="Helical" evidence="3">
    <location>
        <begin position="441"/>
        <end position="461"/>
    </location>
</feature>
<proteinExistence type="inferred from homology"/>
<dbReference type="GO" id="GO:0020037">
    <property type="term" value="F:heme binding"/>
    <property type="evidence" value="ECO:0007669"/>
    <property type="project" value="InterPro"/>
</dbReference>
<dbReference type="GO" id="GO:0017004">
    <property type="term" value="P:cytochrome complex assembly"/>
    <property type="evidence" value="ECO:0007669"/>
    <property type="project" value="UniProtKB-KW"/>
</dbReference>
<feature type="transmembrane region" description="Helical" evidence="3">
    <location>
        <begin position="6"/>
        <end position="27"/>
    </location>
</feature>
<feature type="transmembrane region" description="Helical" evidence="3">
    <location>
        <begin position="47"/>
        <end position="66"/>
    </location>
</feature>
<dbReference type="PRINTS" id="PR01410">
    <property type="entry name" value="CCBIOGENESIS"/>
</dbReference>
<feature type="transmembrane region" description="Helical" evidence="3">
    <location>
        <begin position="165"/>
        <end position="189"/>
    </location>
</feature>
<dbReference type="InterPro" id="IPR003567">
    <property type="entry name" value="Cyt_c_biogenesis"/>
</dbReference>
<feature type="transmembrane region" description="Helical" evidence="3">
    <location>
        <begin position="242"/>
        <end position="260"/>
    </location>
</feature>
<keyword evidence="3" id="KW-1133">Transmembrane helix</keyword>
<dbReference type="GO" id="GO:0016020">
    <property type="term" value="C:membrane"/>
    <property type="evidence" value="ECO:0007669"/>
    <property type="project" value="InterPro"/>
</dbReference>
<evidence type="ECO:0000256" key="3">
    <source>
        <dbReference type="SAM" id="Phobius"/>
    </source>
</evidence>
<keyword evidence="2" id="KW-0201">Cytochrome c-type biogenesis</keyword>
<dbReference type="Pfam" id="PF16327">
    <property type="entry name" value="CcmF_C"/>
    <property type="match status" value="1"/>
</dbReference>
<dbReference type="InterPro" id="IPR032523">
    <property type="entry name" value="CcmF_C"/>
</dbReference>
<dbReference type="PANTHER" id="PTHR43653">
    <property type="entry name" value="CYTOCHROME C ASSEMBLY PROTEIN-RELATED"/>
    <property type="match status" value="1"/>
</dbReference>
<dbReference type="PANTHER" id="PTHR43653:SF1">
    <property type="entry name" value="CYTOCHROME C-TYPE BIOGENESIS PROTEIN CCMF"/>
    <property type="match status" value="1"/>
</dbReference>
<feature type="transmembrane region" description="Helical" evidence="3">
    <location>
        <begin position="201"/>
        <end position="222"/>
    </location>
</feature>
<feature type="transmembrane region" description="Helical" evidence="3">
    <location>
        <begin position="86"/>
        <end position="110"/>
    </location>
</feature>
<feature type="transmembrane region" description="Helical" evidence="3">
    <location>
        <begin position="304"/>
        <end position="325"/>
    </location>
</feature>
<evidence type="ECO:0000256" key="2">
    <source>
        <dbReference type="ARBA" id="ARBA00022748"/>
    </source>
</evidence>
<dbReference type="Pfam" id="PF01578">
    <property type="entry name" value="Cytochrom_C_asm"/>
    <property type="match status" value="1"/>
</dbReference>